<evidence type="ECO:0000256" key="1">
    <source>
        <dbReference type="SAM" id="MobiDB-lite"/>
    </source>
</evidence>
<organismHost>
    <name type="scientific">Homo sapiens</name>
    <name type="common">Human</name>
    <dbReference type="NCBI Taxonomy" id="9606"/>
</organismHost>
<protein>
    <submittedName>
        <fullName evidence="2">Uncharacterized protein</fullName>
    </submittedName>
</protein>
<feature type="region of interest" description="Disordered" evidence="1">
    <location>
        <begin position="1"/>
        <end position="53"/>
    </location>
</feature>
<reference evidence="2" key="1">
    <citation type="journal article" date="2018" name="MSphere">
        <title>Ultrasensitive Capture of Human Herpes Simplex Virus Genomes Directly from Clinical Samples Reveals Extraordinarily Limited Evolution in Cell Culture.</title>
        <authorList>
            <person name="Greninger A.L."/>
            <person name="Roychoudhury P."/>
            <person name="Xie H."/>
            <person name="Casto A."/>
            <person name="Cent A."/>
            <person name="Pepper G."/>
            <person name="Koelle D.M."/>
            <person name="Huang M.L."/>
            <person name="Wald A."/>
            <person name="Johnston C."/>
            <person name="Jerome K.R."/>
        </authorList>
    </citation>
    <scope>NUCLEOTIDE SEQUENCE</scope>
    <source>
        <strain evidence="2">2006-57630</strain>
    </source>
</reference>
<proteinExistence type="predicted"/>
<sequence>MPLATSRATISRARGDGSGTGNRNVRSSESRRTSVVWPSNTGGTRLMGSPLQRSTGEVLRRLTVPAWVRPTSRGQATIRVGSTRVMTAGKRLRYASNNPNVSGLTPPETKDSCATSASVSCRRMVGRNTTRPSQRCSAAASGREMPEGIAMSVSKPSASMAPIHAAGSAVVVRVAGGARWGSAA</sequence>
<organism evidence="2">
    <name type="scientific">Human herpesvirus 1</name>
    <name type="common">HHV-1</name>
    <name type="synonym">Human herpes simplex virus 1</name>
    <dbReference type="NCBI Taxonomy" id="10298"/>
    <lineage>
        <taxon>Viruses</taxon>
        <taxon>Duplodnaviria</taxon>
        <taxon>Heunggongvirae</taxon>
        <taxon>Peploviricota</taxon>
        <taxon>Herviviricetes</taxon>
        <taxon>Herpesvirales</taxon>
        <taxon>Orthoherpesviridae</taxon>
        <taxon>Alphaherpesvirinae</taxon>
        <taxon>Simplexvirus</taxon>
        <taxon>Simplexvirus humanalpha1</taxon>
    </lineage>
</organism>
<name>A0A2Z4GZS0_HHV1</name>
<evidence type="ECO:0000313" key="2">
    <source>
        <dbReference type="EMBL" id="AWW07967.1"/>
    </source>
</evidence>
<accession>A0A2Z4GZS0</accession>
<dbReference type="EMBL" id="MG999840">
    <property type="protein sequence ID" value="AWW07967.1"/>
    <property type="molecule type" value="Genomic_DNA"/>
</dbReference>